<organism evidence="3 6">
    <name type="scientific">Pseudoduganella umbonata</name>
    <dbReference type="NCBI Taxonomy" id="864828"/>
    <lineage>
        <taxon>Bacteria</taxon>
        <taxon>Pseudomonadati</taxon>
        <taxon>Pseudomonadota</taxon>
        <taxon>Betaproteobacteria</taxon>
        <taxon>Burkholderiales</taxon>
        <taxon>Oxalobacteraceae</taxon>
        <taxon>Telluria group</taxon>
        <taxon>Pseudoduganella</taxon>
    </lineage>
</organism>
<dbReference type="RefSeq" id="WP_137311949.1">
    <property type="nucleotide sequence ID" value="NZ_CP040017.1"/>
</dbReference>
<sequence>MISTSNLKSVSAAAGYYAEDNYYTQDESTERSMWQGEGAAALGLSGPIEPHTFEAILAGHVGDQDLGRITGRDSETGDLLREHRPGYDVTLSAPKSVSLLAEVDGRSDVRAAHEAAVDAVLDYIEKHLAYARVTVAGQTRLEQTDNIVAARFAHTVSRALDPQTHTHLVIANATMDKEGVWRSFDNSALYRHQKLLGAIYDTELAANLRQLGYRIEPGPKGNWEVAGFSREQVEHFSQRTRAIDERLQGFGLTRESATAAQREDAALRTRPSKPAFDRETLRETWRQRAQTVGIDFQRVEQQRTILERSSVDPSYTAQSAGGAVAFALAHVGEHESVMSRTTLIEVALSHVRQTVPWSLVTLPSVDRAIDSAIASGSALLTPSRDITTAEALEREKAMLALLEQGRGAVVPIASSGILEQAITRYEAAKETASSQPFALTSGQAAAAELVLTSADRFIGLQGYAGVGKTTMLDLVRQLASDQGYKVLGMAPSAEAARTLQDETGIESRTTAAFLMELTTHQRAVATIRTVELTAAVDLAGNDIRTLSVKLPNAPQPNLSGRALWVLDEASLAGQREVTELMRAAERMDARLVLVGDRLQLNAVESGKPFEMLLRHDIAQAEMTQINRQQVQDLRDAVAAAVERNNVLALGILQDRIVVEKDSVRLFETIARDIVAMNPEQRTRTLLIVPLNADRQAINGLVRTELQNQGTIASEEHVAAVLVRSDLTQAKQQSAGYYEAGMTVRFDRAYRELGVMRGDYATVKAIRPLGARVTLETRDGRSMDWDPARHAKVETYVQETRAVAVGDDIRFTRNNTELDIRNGTPGKVTGLEGERMTVSVGGRSIQIDLKNPAHAHWDHAYAMTVHAAQGRTATSTHFLINQASGQAMGERSFYVGITRPRQDLKIYTDSMPRAVRLIQQAQQKSSAMEGVAPRSDVTTGPKQGAGRVRGADLDR</sequence>
<dbReference type="OrthoDB" id="1634048at2"/>
<name>A0A4P8HLA4_9BURK</name>
<gene>
    <name evidence="4" type="ORF">FCL38_00380</name>
    <name evidence="3" type="ORF">FHS02_002530</name>
</gene>
<dbReference type="Pfam" id="PF08751">
    <property type="entry name" value="TrwC"/>
    <property type="match status" value="1"/>
</dbReference>
<dbReference type="InterPro" id="IPR027417">
    <property type="entry name" value="P-loop_NTPase"/>
</dbReference>
<dbReference type="EMBL" id="JACHXS010000004">
    <property type="protein sequence ID" value="MBB3221720.1"/>
    <property type="molecule type" value="Genomic_DNA"/>
</dbReference>
<feature type="domain" description="TrwC relaxase" evidence="2">
    <location>
        <begin position="12"/>
        <end position="291"/>
    </location>
</feature>
<dbReference type="AlphaFoldDB" id="A0A4P8HLA4"/>
<dbReference type="Proteomes" id="UP000584325">
    <property type="component" value="Unassembled WGS sequence"/>
</dbReference>
<dbReference type="Gene3D" id="2.30.30.940">
    <property type="match status" value="1"/>
</dbReference>
<dbReference type="SUPFAM" id="SSF52540">
    <property type="entry name" value="P-loop containing nucleoside triphosphate hydrolases"/>
    <property type="match status" value="2"/>
</dbReference>
<dbReference type="EMBL" id="CP040017">
    <property type="protein sequence ID" value="QCP09060.1"/>
    <property type="molecule type" value="Genomic_DNA"/>
</dbReference>
<dbReference type="Pfam" id="PF13604">
    <property type="entry name" value="AAA_30"/>
    <property type="match status" value="1"/>
</dbReference>
<evidence type="ECO:0000259" key="2">
    <source>
        <dbReference type="Pfam" id="PF08751"/>
    </source>
</evidence>
<evidence type="ECO:0000256" key="1">
    <source>
        <dbReference type="SAM" id="MobiDB-lite"/>
    </source>
</evidence>
<keyword evidence="5" id="KW-1185">Reference proteome</keyword>
<dbReference type="InterPro" id="IPR014862">
    <property type="entry name" value="TrwC"/>
</dbReference>
<dbReference type="Proteomes" id="UP000298763">
    <property type="component" value="Chromosome"/>
</dbReference>
<feature type="region of interest" description="Disordered" evidence="1">
    <location>
        <begin position="921"/>
        <end position="954"/>
    </location>
</feature>
<proteinExistence type="predicted"/>
<dbReference type="NCBIfam" id="NF041492">
    <property type="entry name" value="MobF"/>
    <property type="match status" value="1"/>
</dbReference>
<dbReference type="InterPro" id="IPR014059">
    <property type="entry name" value="TraI/TrwC_relax"/>
</dbReference>
<evidence type="ECO:0000313" key="4">
    <source>
        <dbReference type="EMBL" id="QCP09060.1"/>
    </source>
</evidence>
<evidence type="ECO:0000313" key="6">
    <source>
        <dbReference type="Proteomes" id="UP000584325"/>
    </source>
</evidence>
<dbReference type="Gene3D" id="3.40.50.300">
    <property type="entry name" value="P-loop containing nucleotide triphosphate hydrolases"/>
    <property type="match status" value="2"/>
</dbReference>
<accession>A0A4P8HLA4</accession>
<protein>
    <submittedName>
        <fullName evidence="3 4">Conjugative relaxase</fullName>
    </submittedName>
</protein>
<evidence type="ECO:0000313" key="3">
    <source>
        <dbReference type="EMBL" id="MBB3221720.1"/>
    </source>
</evidence>
<dbReference type="CDD" id="cd18809">
    <property type="entry name" value="SF1_C_RecD"/>
    <property type="match status" value="1"/>
</dbReference>
<reference evidence="3 6" key="2">
    <citation type="submission" date="2020-08" db="EMBL/GenBank/DDBJ databases">
        <title>Genomic Encyclopedia of Type Strains, Phase III (KMG-III): the genomes of soil and plant-associated and newly described type strains.</title>
        <authorList>
            <person name="Whitman W."/>
        </authorList>
    </citation>
    <scope>NUCLEOTIDE SEQUENCE [LARGE SCALE GENOMIC DNA]</scope>
    <source>
        <strain evidence="3 6">CECT 7753</strain>
    </source>
</reference>
<dbReference type="SUPFAM" id="SSF55464">
    <property type="entry name" value="Origin of replication-binding domain, RBD-like"/>
    <property type="match status" value="1"/>
</dbReference>
<dbReference type="NCBIfam" id="TIGR02686">
    <property type="entry name" value="relax_trwC"/>
    <property type="match status" value="1"/>
</dbReference>
<evidence type="ECO:0000313" key="5">
    <source>
        <dbReference type="Proteomes" id="UP000298763"/>
    </source>
</evidence>
<reference evidence="4 5" key="1">
    <citation type="submission" date="2019-05" db="EMBL/GenBank/DDBJ databases">
        <title>Draft Genome Sequences of Six Type Strains of the Genus Massilia.</title>
        <authorList>
            <person name="Miess H."/>
            <person name="Frediansyhah A."/>
            <person name="Gross H."/>
        </authorList>
    </citation>
    <scope>NUCLEOTIDE SEQUENCE [LARGE SCALE GENOMIC DNA]</scope>
    <source>
        <strain evidence="4 5">DSMZ 26121</strain>
    </source>
</reference>